<proteinExistence type="predicted"/>
<reference evidence="1" key="1">
    <citation type="journal article" date="2019" name="Sci. Rep.">
        <title>Draft genome of Tanacetum cinerariifolium, the natural source of mosquito coil.</title>
        <authorList>
            <person name="Yamashiro T."/>
            <person name="Shiraishi A."/>
            <person name="Satake H."/>
            <person name="Nakayama K."/>
        </authorList>
    </citation>
    <scope>NUCLEOTIDE SEQUENCE</scope>
</reference>
<dbReference type="EMBL" id="BKCJ010004246">
    <property type="protein sequence ID" value="GEU59870.1"/>
    <property type="molecule type" value="Genomic_DNA"/>
</dbReference>
<sequence>MVMKSERFWVPFIKIDKCRPHSCLLPAHSCVVDSTVSSIQPNVELASNIVTNSYLGDCIFDVGMTDTADNSIDVDPSIGSSSSTREVFRSTGRIRASWKLLVVSYWK</sequence>
<dbReference type="AlphaFoldDB" id="A0A6L2LFD9"/>
<evidence type="ECO:0000313" key="1">
    <source>
        <dbReference type="EMBL" id="GEU59870.1"/>
    </source>
</evidence>
<accession>A0A6L2LFD9</accession>
<name>A0A6L2LFD9_TANCI</name>
<organism evidence="1">
    <name type="scientific">Tanacetum cinerariifolium</name>
    <name type="common">Dalmatian daisy</name>
    <name type="synonym">Chrysanthemum cinerariifolium</name>
    <dbReference type="NCBI Taxonomy" id="118510"/>
    <lineage>
        <taxon>Eukaryota</taxon>
        <taxon>Viridiplantae</taxon>
        <taxon>Streptophyta</taxon>
        <taxon>Embryophyta</taxon>
        <taxon>Tracheophyta</taxon>
        <taxon>Spermatophyta</taxon>
        <taxon>Magnoliopsida</taxon>
        <taxon>eudicotyledons</taxon>
        <taxon>Gunneridae</taxon>
        <taxon>Pentapetalae</taxon>
        <taxon>asterids</taxon>
        <taxon>campanulids</taxon>
        <taxon>Asterales</taxon>
        <taxon>Asteraceae</taxon>
        <taxon>Asteroideae</taxon>
        <taxon>Anthemideae</taxon>
        <taxon>Anthemidinae</taxon>
        <taxon>Tanacetum</taxon>
    </lineage>
</organism>
<protein>
    <submittedName>
        <fullName evidence="1">Uncharacterized protein</fullName>
    </submittedName>
</protein>
<gene>
    <name evidence="1" type="ORF">Tci_031848</name>
</gene>
<comment type="caution">
    <text evidence="1">The sequence shown here is derived from an EMBL/GenBank/DDBJ whole genome shotgun (WGS) entry which is preliminary data.</text>
</comment>